<evidence type="ECO:0000256" key="2">
    <source>
        <dbReference type="SAM" id="SignalP"/>
    </source>
</evidence>
<reference evidence="4" key="2">
    <citation type="submission" date="2023-07" db="EMBL/GenBank/DDBJ databases">
        <title>Shewanella mangrovi sp. nov., an acetaldehyde- degrading bacterium isolated from mangrove sediment.</title>
        <authorList>
            <person name="Liu Y."/>
        </authorList>
    </citation>
    <scope>NUCLEOTIDE SEQUENCE [LARGE SCALE GENOMIC DNA]</scope>
    <source>
        <strain evidence="4">C32</strain>
    </source>
</reference>
<dbReference type="PROSITE" id="PS51257">
    <property type="entry name" value="PROKAR_LIPOPROTEIN"/>
    <property type="match status" value="1"/>
</dbReference>
<dbReference type="SMART" id="SM00320">
    <property type="entry name" value="WD40"/>
    <property type="match status" value="5"/>
</dbReference>
<dbReference type="RefSeq" id="WP_238898098.1">
    <property type="nucleotide sequence ID" value="NZ_JAKOGG010000018.1"/>
</dbReference>
<evidence type="ECO:0000256" key="1">
    <source>
        <dbReference type="PROSITE-ProRule" id="PRU00221"/>
    </source>
</evidence>
<feature type="chain" id="PRO_5046506677" evidence="2">
    <location>
        <begin position="28"/>
        <end position="321"/>
    </location>
</feature>
<organism evidence="3 4">
    <name type="scientific">Shewanella electrica</name>
    <dbReference type="NCBI Taxonomy" id="515560"/>
    <lineage>
        <taxon>Bacteria</taxon>
        <taxon>Pseudomonadati</taxon>
        <taxon>Pseudomonadota</taxon>
        <taxon>Gammaproteobacteria</taxon>
        <taxon>Alteromonadales</taxon>
        <taxon>Shewanellaceae</taxon>
        <taxon>Shewanella</taxon>
    </lineage>
</organism>
<dbReference type="PANTHER" id="PTHR19879:SF9">
    <property type="entry name" value="TRANSCRIPTION INITIATION FACTOR TFIID SUBUNIT 5"/>
    <property type="match status" value="1"/>
</dbReference>
<evidence type="ECO:0000313" key="3">
    <source>
        <dbReference type="EMBL" id="MCS4558282.1"/>
    </source>
</evidence>
<proteinExistence type="predicted"/>
<keyword evidence="4" id="KW-1185">Reference proteome</keyword>
<evidence type="ECO:0000313" key="4">
    <source>
        <dbReference type="Proteomes" id="UP001201549"/>
    </source>
</evidence>
<reference evidence="3 4" key="1">
    <citation type="submission" date="2022-02" db="EMBL/GenBank/DDBJ databases">
        <authorList>
            <person name="Zhuang L."/>
        </authorList>
    </citation>
    <scope>NUCLEOTIDE SEQUENCE [LARGE SCALE GENOMIC DNA]</scope>
    <source>
        <strain evidence="3 4">C32</strain>
    </source>
</reference>
<accession>A0ABT2FPK8</accession>
<name>A0ABT2FPK8_9GAMM</name>
<dbReference type="InterPro" id="IPR015943">
    <property type="entry name" value="WD40/YVTN_repeat-like_dom_sf"/>
</dbReference>
<feature type="repeat" description="WD" evidence="1">
    <location>
        <begin position="153"/>
        <end position="194"/>
    </location>
</feature>
<dbReference type="InterPro" id="IPR001680">
    <property type="entry name" value="WD40_rpt"/>
</dbReference>
<protein>
    <submittedName>
        <fullName evidence="3">Uncharacterized protein</fullName>
    </submittedName>
</protein>
<keyword evidence="1" id="KW-0853">WD repeat</keyword>
<sequence length="321" mass="35439">MNLYRLLKLSTALITCCLLFACAPSGAPIINFDNNGLYSAALADDGTLALISSSQQITLWDLTTQQPKYQWWQGKRRDNVIAVALSNNSHYAATLSSNSVVLWNTRDGQALGWWQLAGQAQSVAVANNGQLLIGLADASVLYLATDHQRLLKFIGHQEKVNSVALSSDGSLALTGGNGANALLWRTSDAKILQRWPMDSRILQTALSADGRLAFVSDSSGHGDIWNITEQRRVSTLTIRRRQMNFTTARFIQQDTQLLTGTPDREWQLWRVANGEKLRSQRVALPAKPQPPSAVVYAVSQWRDNSIQAISSSGLLERWNHP</sequence>
<dbReference type="Proteomes" id="UP001201549">
    <property type="component" value="Unassembled WGS sequence"/>
</dbReference>
<dbReference type="PANTHER" id="PTHR19879">
    <property type="entry name" value="TRANSCRIPTION INITIATION FACTOR TFIID"/>
    <property type="match status" value="1"/>
</dbReference>
<dbReference type="Gene3D" id="2.130.10.10">
    <property type="entry name" value="YVTN repeat-like/Quinoprotein amine dehydrogenase"/>
    <property type="match status" value="2"/>
</dbReference>
<dbReference type="Pfam" id="PF00400">
    <property type="entry name" value="WD40"/>
    <property type="match status" value="1"/>
</dbReference>
<dbReference type="EMBL" id="JAKOGG010000018">
    <property type="protein sequence ID" value="MCS4558282.1"/>
    <property type="molecule type" value="Genomic_DNA"/>
</dbReference>
<comment type="caution">
    <text evidence="3">The sequence shown here is derived from an EMBL/GenBank/DDBJ whole genome shotgun (WGS) entry which is preliminary data.</text>
</comment>
<dbReference type="PROSITE" id="PS50082">
    <property type="entry name" value="WD_REPEATS_2"/>
    <property type="match status" value="1"/>
</dbReference>
<feature type="signal peptide" evidence="2">
    <location>
        <begin position="1"/>
        <end position="27"/>
    </location>
</feature>
<keyword evidence="2" id="KW-0732">Signal</keyword>
<dbReference type="SUPFAM" id="SSF50978">
    <property type="entry name" value="WD40 repeat-like"/>
    <property type="match status" value="1"/>
</dbReference>
<gene>
    <name evidence="3" type="ORF">L9G74_17720</name>
</gene>
<dbReference type="InterPro" id="IPR036322">
    <property type="entry name" value="WD40_repeat_dom_sf"/>
</dbReference>